<name>A0A6I2KUU2_9BURK</name>
<accession>A0A6I2KUU2</accession>
<dbReference type="RefSeq" id="WP_154374184.1">
    <property type="nucleotide sequence ID" value="NZ_WKJK01000003.1"/>
</dbReference>
<keyword evidence="1" id="KW-0812">Transmembrane</keyword>
<evidence type="ECO:0000313" key="2">
    <source>
        <dbReference type="EMBL" id="MRW89553.1"/>
    </source>
</evidence>
<keyword evidence="1" id="KW-1133">Transmembrane helix</keyword>
<reference evidence="2 3" key="1">
    <citation type="submission" date="2019-11" db="EMBL/GenBank/DDBJ databases">
        <title>Novel species isolated from a subtropical stream in China.</title>
        <authorList>
            <person name="Lu H."/>
        </authorList>
    </citation>
    <scope>NUCLEOTIDE SEQUENCE [LARGE SCALE GENOMIC DNA]</scope>
    <source>
        <strain evidence="2 3">FT80W</strain>
    </source>
</reference>
<evidence type="ECO:0000256" key="1">
    <source>
        <dbReference type="SAM" id="Phobius"/>
    </source>
</evidence>
<proteinExistence type="predicted"/>
<dbReference type="AlphaFoldDB" id="A0A6I2KUU2"/>
<feature type="transmembrane region" description="Helical" evidence="1">
    <location>
        <begin position="59"/>
        <end position="80"/>
    </location>
</feature>
<comment type="caution">
    <text evidence="2">The sequence shown here is derived from an EMBL/GenBank/DDBJ whole genome shotgun (WGS) entry which is preliminary data.</text>
</comment>
<keyword evidence="1" id="KW-0472">Membrane</keyword>
<organism evidence="2 3">
    <name type="scientific">Duganella guangzhouensis</name>
    <dbReference type="NCBI Taxonomy" id="2666084"/>
    <lineage>
        <taxon>Bacteria</taxon>
        <taxon>Pseudomonadati</taxon>
        <taxon>Pseudomonadota</taxon>
        <taxon>Betaproteobacteria</taxon>
        <taxon>Burkholderiales</taxon>
        <taxon>Oxalobacteraceae</taxon>
        <taxon>Telluria group</taxon>
        <taxon>Duganella</taxon>
    </lineage>
</organism>
<keyword evidence="3" id="KW-1185">Reference proteome</keyword>
<dbReference type="EMBL" id="WKJK01000003">
    <property type="protein sequence ID" value="MRW89553.1"/>
    <property type="molecule type" value="Genomic_DNA"/>
</dbReference>
<evidence type="ECO:0000313" key="3">
    <source>
        <dbReference type="Proteomes" id="UP000433309"/>
    </source>
</evidence>
<sequence length="113" mass="12822">MTESTKKPRIRVAEALESSVEGLLHFLSRYFRTGIRVIGSPRRRISDLLADRHAARVRFVLPMTYLSIGLFLLSLLGQVAGTQIYDWIWFSDDLAEKVTDTLSKEISLLKVAV</sequence>
<gene>
    <name evidence="2" type="ORF">GJ699_06110</name>
</gene>
<dbReference type="Proteomes" id="UP000433309">
    <property type="component" value="Unassembled WGS sequence"/>
</dbReference>
<protein>
    <submittedName>
        <fullName evidence="2">Uncharacterized protein</fullName>
    </submittedName>
</protein>